<comment type="caution">
    <text evidence="2">The sequence shown here is derived from an EMBL/GenBank/DDBJ whole genome shotgun (WGS) entry which is preliminary data.</text>
</comment>
<feature type="compositionally biased region" description="Low complexity" evidence="1">
    <location>
        <begin position="138"/>
        <end position="153"/>
    </location>
</feature>
<feature type="compositionally biased region" description="Polar residues" evidence="1">
    <location>
        <begin position="199"/>
        <end position="217"/>
    </location>
</feature>
<dbReference type="SUPFAM" id="SSF57959">
    <property type="entry name" value="Leucine zipper domain"/>
    <property type="match status" value="1"/>
</dbReference>
<feature type="compositionally biased region" description="Pro residues" evidence="1">
    <location>
        <begin position="268"/>
        <end position="279"/>
    </location>
</feature>
<evidence type="ECO:0000313" key="3">
    <source>
        <dbReference type="Proteomes" id="UP001383192"/>
    </source>
</evidence>
<feature type="compositionally biased region" description="Basic and acidic residues" evidence="1">
    <location>
        <begin position="39"/>
        <end position="49"/>
    </location>
</feature>
<dbReference type="AlphaFoldDB" id="A0AAW0CY81"/>
<reference evidence="2 3" key="1">
    <citation type="submission" date="2024-01" db="EMBL/GenBank/DDBJ databases">
        <title>A draft genome for a cacao thread blight-causing isolate of Paramarasmius palmivorus.</title>
        <authorList>
            <person name="Baruah I.K."/>
            <person name="Bukari Y."/>
            <person name="Amoako-Attah I."/>
            <person name="Meinhardt L.W."/>
            <person name="Bailey B.A."/>
            <person name="Cohen S.P."/>
        </authorList>
    </citation>
    <scope>NUCLEOTIDE SEQUENCE [LARGE SCALE GENOMIC DNA]</scope>
    <source>
        <strain evidence="2 3">GH-12</strain>
    </source>
</reference>
<protein>
    <recommendedName>
        <fullName evidence="4">BZIP domain-containing protein</fullName>
    </recommendedName>
</protein>
<dbReference type="InterPro" id="IPR046347">
    <property type="entry name" value="bZIP_sf"/>
</dbReference>
<feature type="compositionally biased region" description="Low complexity" evidence="1">
    <location>
        <begin position="53"/>
        <end position="64"/>
    </location>
</feature>
<feature type="compositionally biased region" description="Polar residues" evidence="1">
    <location>
        <begin position="233"/>
        <end position="255"/>
    </location>
</feature>
<evidence type="ECO:0000313" key="2">
    <source>
        <dbReference type="EMBL" id="KAK7044178.1"/>
    </source>
</evidence>
<accession>A0AAW0CY81</accession>
<dbReference type="EMBL" id="JAYKXP010000026">
    <property type="protein sequence ID" value="KAK7044178.1"/>
    <property type="molecule type" value="Genomic_DNA"/>
</dbReference>
<keyword evidence="3" id="KW-1185">Reference proteome</keyword>
<name>A0AAW0CY81_9AGAR</name>
<dbReference type="Gene3D" id="1.20.5.170">
    <property type="match status" value="1"/>
</dbReference>
<proteinExistence type="predicted"/>
<dbReference type="Proteomes" id="UP001383192">
    <property type="component" value="Unassembled WGS sequence"/>
</dbReference>
<feature type="compositionally biased region" description="Low complexity" evidence="1">
    <location>
        <begin position="177"/>
        <end position="196"/>
    </location>
</feature>
<gene>
    <name evidence="2" type="ORF">VNI00_007898</name>
</gene>
<feature type="region of interest" description="Disordered" evidence="1">
    <location>
        <begin position="1"/>
        <end position="26"/>
    </location>
</feature>
<evidence type="ECO:0000256" key="1">
    <source>
        <dbReference type="SAM" id="MobiDB-lite"/>
    </source>
</evidence>
<feature type="region of interest" description="Disordered" evidence="1">
    <location>
        <begin position="39"/>
        <end position="347"/>
    </location>
</feature>
<dbReference type="GO" id="GO:0003700">
    <property type="term" value="F:DNA-binding transcription factor activity"/>
    <property type="evidence" value="ECO:0007669"/>
    <property type="project" value="InterPro"/>
</dbReference>
<organism evidence="2 3">
    <name type="scientific">Paramarasmius palmivorus</name>
    <dbReference type="NCBI Taxonomy" id="297713"/>
    <lineage>
        <taxon>Eukaryota</taxon>
        <taxon>Fungi</taxon>
        <taxon>Dikarya</taxon>
        <taxon>Basidiomycota</taxon>
        <taxon>Agaricomycotina</taxon>
        <taxon>Agaricomycetes</taxon>
        <taxon>Agaricomycetidae</taxon>
        <taxon>Agaricales</taxon>
        <taxon>Marasmiineae</taxon>
        <taxon>Marasmiaceae</taxon>
        <taxon>Paramarasmius</taxon>
    </lineage>
</organism>
<feature type="compositionally biased region" description="Low complexity" evidence="1">
    <location>
        <begin position="90"/>
        <end position="111"/>
    </location>
</feature>
<sequence length="347" mass="37760">MSSKRGRKRNDNLPPNRARDVQRAFRARRAAHLQALEQRVTELEEENSHLRQALNLPPANRPPLGKGPTGKDKPKLPDSISHGPLPPPISMTSRDSSDSPPSTRMSSHSPPGSMSTTSIGSRGPVQNVDDGAWEQTIMMSDSDLPSSSASSSYPLPPMSAPPPMSSKSIHYNPYPNSMSSAASSLPSSSRTMSSPMFLHSQTNHSYSDRSVGTSYGSPTFAMRGDVRDESRTHFSYSPSPYQSHDTIQPHHTPTAQAVAPGLAHSQSHPPPPREAPLPSYPHRRSLTEPQPPYSLNQGFPHLPPVHGNQSIRLPSPPRVPNQDGVPHPPHHLPPRNYGPDGRINSMS</sequence>
<evidence type="ECO:0008006" key="4">
    <source>
        <dbReference type="Google" id="ProtNLM"/>
    </source>
</evidence>
<feature type="compositionally biased region" description="Pro residues" evidence="1">
    <location>
        <begin position="154"/>
        <end position="164"/>
    </location>
</feature>